<organism evidence="1 2">
    <name type="scientific">Paenibacillus mesotrionivorans</name>
    <dbReference type="NCBI Taxonomy" id="3160968"/>
    <lineage>
        <taxon>Bacteria</taxon>
        <taxon>Bacillati</taxon>
        <taxon>Bacillota</taxon>
        <taxon>Bacilli</taxon>
        <taxon>Bacillales</taxon>
        <taxon>Paenibacillaceae</taxon>
        <taxon>Paenibacillus</taxon>
    </lineage>
</organism>
<dbReference type="Proteomes" id="UP001631969">
    <property type="component" value="Unassembled WGS sequence"/>
</dbReference>
<name>A0ACC7P7A7_9BACL</name>
<comment type="caution">
    <text evidence="1">The sequence shown here is derived from an EMBL/GenBank/DDBJ whole genome shotgun (WGS) entry which is preliminary data.</text>
</comment>
<reference evidence="1" key="1">
    <citation type="submission" date="2024-12" db="EMBL/GenBank/DDBJ databases">
        <authorList>
            <person name="Wu N."/>
        </authorList>
    </citation>
    <scope>NUCLEOTIDE SEQUENCE</scope>
    <source>
        <strain evidence="1">P15</strain>
    </source>
</reference>
<proteinExistence type="predicted"/>
<protein>
    <submittedName>
        <fullName evidence="1">Glycosidase</fullName>
    </submittedName>
</protein>
<evidence type="ECO:0000313" key="1">
    <source>
        <dbReference type="EMBL" id="MFM9331247.1"/>
    </source>
</evidence>
<keyword evidence="1" id="KW-0326">Glycosidase</keyword>
<keyword evidence="2" id="KW-1185">Reference proteome</keyword>
<keyword evidence="1" id="KW-0378">Hydrolase</keyword>
<accession>A0ACC7P7A7</accession>
<sequence length="398" mass="44537">MSTLFEQRKQMIQHRYEALISLKNQPLFSENGIFERYANPALTGAHAPLVWRYDFNPETNPYFMERIGVNAAFNPGAIELDGKFYLVARMEGVDRKSFFAVAESDSPVDGFRLWDHPVVMPETEEPDINVYDMRLVHHADGWIYGIFCTERKDPDAAPGDLSSAVAQAGIARTRDLKTWERLPDLKTGSAQQRNVVLHPEFVDGCYAFYTRPQDGFIEAGSGGGIGWGLSNSMNPAIITSESIIDRRYYHTIKEVKNGQGPAPIKTPKGWLHVAHGVRNTAAGLRYVVYAFLTDLTDPSKLLHAPAGHLIAPEGEERIGDVSNVVFINGLIARDNGDVYLYYASSDTRCHVASTTVDRLLDYVLHTPEDPLRSYACVQQRIALVDRNLQYLTTAQLQS</sequence>
<evidence type="ECO:0000313" key="2">
    <source>
        <dbReference type="Proteomes" id="UP001631969"/>
    </source>
</evidence>
<dbReference type="EMBL" id="JBJURJ010000017">
    <property type="protein sequence ID" value="MFM9331247.1"/>
    <property type="molecule type" value="Genomic_DNA"/>
</dbReference>
<gene>
    <name evidence="1" type="ORF">ACI1P1_23405</name>
</gene>